<comment type="subcellular location">
    <subcellularLocation>
        <location evidence="1">Membrane</location>
        <topology evidence="1">Multi-pass membrane protein</topology>
    </subcellularLocation>
</comment>
<evidence type="ECO:0000313" key="10">
    <source>
        <dbReference type="Proteomes" id="UP000749559"/>
    </source>
</evidence>
<comment type="similarity">
    <text evidence="8">Belongs to the G-protein coupled receptor 1 family.</text>
</comment>
<evidence type="ECO:0000256" key="8">
    <source>
        <dbReference type="RuleBase" id="RU000688"/>
    </source>
</evidence>
<keyword evidence="2 8" id="KW-0812">Transmembrane</keyword>
<dbReference type="PRINTS" id="PR00237">
    <property type="entry name" value="GPCRRHODOPSN"/>
</dbReference>
<gene>
    <name evidence="9" type="ORF">OFUS_LOCUS5993</name>
</gene>
<evidence type="ECO:0000256" key="5">
    <source>
        <dbReference type="ARBA" id="ARBA00023136"/>
    </source>
</evidence>
<name>A0A8J1TUN2_OWEFU</name>
<keyword evidence="10" id="KW-1185">Reference proteome</keyword>
<keyword evidence="3" id="KW-1133">Transmembrane helix</keyword>
<proteinExistence type="inferred from homology"/>
<evidence type="ECO:0000256" key="1">
    <source>
        <dbReference type="ARBA" id="ARBA00004141"/>
    </source>
</evidence>
<keyword evidence="4 8" id="KW-0297">G-protein coupled receptor</keyword>
<evidence type="ECO:0000256" key="3">
    <source>
        <dbReference type="ARBA" id="ARBA00022989"/>
    </source>
</evidence>
<evidence type="ECO:0000313" key="9">
    <source>
        <dbReference type="EMBL" id="CAH1779160.1"/>
    </source>
</evidence>
<accession>A0A8J1TUN2</accession>
<dbReference type="PANTHER" id="PTHR24243">
    <property type="entry name" value="G-PROTEIN COUPLED RECEPTOR"/>
    <property type="match status" value="1"/>
</dbReference>
<keyword evidence="5" id="KW-0472">Membrane</keyword>
<evidence type="ECO:0000256" key="2">
    <source>
        <dbReference type="ARBA" id="ARBA00022692"/>
    </source>
</evidence>
<dbReference type="PANTHER" id="PTHR24243:SF230">
    <property type="entry name" value="G-PROTEIN COUPLED RECEPTORS FAMILY 1 PROFILE DOMAIN-CONTAINING PROTEIN"/>
    <property type="match status" value="1"/>
</dbReference>
<evidence type="ECO:0000256" key="6">
    <source>
        <dbReference type="ARBA" id="ARBA00023170"/>
    </source>
</evidence>
<dbReference type="InterPro" id="IPR000276">
    <property type="entry name" value="GPCR_Rhodpsn"/>
</dbReference>
<dbReference type="EMBL" id="CAIIXF020000003">
    <property type="protein sequence ID" value="CAH1779160.1"/>
    <property type="molecule type" value="Genomic_DNA"/>
</dbReference>
<organism evidence="9 10">
    <name type="scientific">Owenia fusiformis</name>
    <name type="common">Polychaete worm</name>
    <dbReference type="NCBI Taxonomy" id="6347"/>
    <lineage>
        <taxon>Eukaryota</taxon>
        <taxon>Metazoa</taxon>
        <taxon>Spiralia</taxon>
        <taxon>Lophotrochozoa</taxon>
        <taxon>Annelida</taxon>
        <taxon>Polychaeta</taxon>
        <taxon>Sedentaria</taxon>
        <taxon>Canalipalpata</taxon>
        <taxon>Sabellida</taxon>
        <taxon>Oweniida</taxon>
        <taxon>Oweniidae</taxon>
        <taxon>Owenia</taxon>
    </lineage>
</organism>
<evidence type="ECO:0000256" key="7">
    <source>
        <dbReference type="ARBA" id="ARBA00023224"/>
    </source>
</evidence>
<dbReference type="AlphaFoldDB" id="A0A8J1TUN2"/>
<dbReference type="Pfam" id="PF00001">
    <property type="entry name" value="7tm_1"/>
    <property type="match status" value="1"/>
</dbReference>
<keyword evidence="7 8" id="KW-0807">Transducer</keyword>
<dbReference type="Proteomes" id="UP000749559">
    <property type="component" value="Unassembled WGS sequence"/>
</dbReference>
<reference evidence="9" key="1">
    <citation type="submission" date="2022-03" db="EMBL/GenBank/DDBJ databases">
        <authorList>
            <person name="Martin C."/>
        </authorList>
    </citation>
    <scope>NUCLEOTIDE SEQUENCE</scope>
</reference>
<dbReference type="PROSITE" id="PS50262">
    <property type="entry name" value="G_PROTEIN_RECEP_F1_2"/>
    <property type="match status" value="1"/>
</dbReference>
<keyword evidence="6 8" id="KW-0675">Receptor</keyword>
<dbReference type="OrthoDB" id="9990906at2759"/>
<protein>
    <submittedName>
        <fullName evidence="9">Uncharacterized protein</fullName>
    </submittedName>
</protein>
<dbReference type="GO" id="GO:0004930">
    <property type="term" value="F:G protein-coupled receptor activity"/>
    <property type="evidence" value="ECO:0007669"/>
    <property type="project" value="UniProtKB-KW"/>
</dbReference>
<dbReference type="Gene3D" id="1.20.1070.10">
    <property type="entry name" value="Rhodopsin 7-helix transmembrane proteins"/>
    <property type="match status" value="1"/>
</dbReference>
<dbReference type="GO" id="GO:0005886">
    <property type="term" value="C:plasma membrane"/>
    <property type="evidence" value="ECO:0007669"/>
    <property type="project" value="TreeGrafter"/>
</dbReference>
<comment type="caution">
    <text evidence="9">The sequence shown here is derived from an EMBL/GenBank/DDBJ whole genome shotgun (WGS) entry which is preliminary data.</text>
</comment>
<sequence length="451" mass="51878">MEIGLNSNRSDGVEYISMINDSRTEFIVNTNLSMASTVTFPVENTFNNSQWTDDGAFYEDEYHHVGLLPIVRALNQYVQPFIIVLGLCGNALVFLIYGLGYQRKQSSSVYLATIALSDSGFLLTLLGSWLETWGVPAFNTNVLCQLNIYLSYIWAFISVWSLVCFSVERFIAVFYPFKRDRVCTVRRAKIVVCVVTIVALLGYSCALWSNKVRNFGGNKNLCAPDPNWPRILQILTHVDMVMSFAIPLIAIMVLNISICVKITRFYRSQKRPMAQTRFTPGGAPQTRIILRRHTSGGSRTEDSMNNAIQMKVTIVLVVISVAFIILNLPTNVLRLVMLFSALGHRDLTLLHDGQILLQQIFQILYYTNYGINFFLYLGFSKQFRHAFTKYFKMYKERFGTCWLKLKRRRFHSRRRQSSRTSRTSVKTLTFNLTADEHLKKRNSRPSLKFRD</sequence>
<evidence type="ECO:0000256" key="4">
    <source>
        <dbReference type="ARBA" id="ARBA00023040"/>
    </source>
</evidence>
<dbReference type="SUPFAM" id="SSF81321">
    <property type="entry name" value="Family A G protein-coupled receptor-like"/>
    <property type="match status" value="1"/>
</dbReference>
<dbReference type="InterPro" id="IPR017452">
    <property type="entry name" value="GPCR_Rhodpsn_7TM"/>
</dbReference>
<dbReference type="CDD" id="cd14978">
    <property type="entry name" value="7tmA_FMRFamide_R-like"/>
    <property type="match status" value="1"/>
</dbReference>
<dbReference type="PROSITE" id="PS00237">
    <property type="entry name" value="G_PROTEIN_RECEP_F1_1"/>
    <property type="match status" value="1"/>
</dbReference>